<organism evidence="1 2">
    <name type="scientific">Intoshia linei</name>
    <dbReference type="NCBI Taxonomy" id="1819745"/>
    <lineage>
        <taxon>Eukaryota</taxon>
        <taxon>Metazoa</taxon>
        <taxon>Spiralia</taxon>
        <taxon>Lophotrochozoa</taxon>
        <taxon>Mesozoa</taxon>
        <taxon>Orthonectida</taxon>
        <taxon>Rhopaluridae</taxon>
        <taxon>Intoshia</taxon>
    </lineage>
</organism>
<name>A0A177BAD0_9BILA</name>
<comment type="caution">
    <text evidence="1">The sequence shown here is derived from an EMBL/GenBank/DDBJ whole genome shotgun (WGS) entry which is preliminary data.</text>
</comment>
<reference evidence="1 2" key="1">
    <citation type="submission" date="2016-04" db="EMBL/GenBank/DDBJ databases">
        <title>The genome of Intoshia linei affirms orthonectids as highly simplified spiralians.</title>
        <authorList>
            <person name="Mikhailov K.V."/>
            <person name="Slusarev G.S."/>
            <person name="Nikitin M.A."/>
            <person name="Logacheva M.D."/>
            <person name="Penin A."/>
            <person name="Aleoshin V."/>
            <person name="Panchin Y.V."/>
        </authorList>
    </citation>
    <scope>NUCLEOTIDE SEQUENCE [LARGE SCALE GENOMIC DNA]</scope>
    <source>
        <strain evidence="1">Intl2013</strain>
        <tissue evidence="1">Whole animal</tissue>
    </source>
</reference>
<accession>A0A177BAD0</accession>
<sequence length="62" mass="7190">MGFLKNIEKINVKNILNNPDMEYELENGVVGFELQLKSFFTSRSNAKNIFCIPFSDVEISRF</sequence>
<dbReference type="EMBL" id="LWCA01000153">
    <property type="protein sequence ID" value="OAF70394.1"/>
    <property type="molecule type" value="Genomic_DNA"/>
</dbReference>
<evidence type="ECO:0000313" key="2">
    <source>
        <dbReference type="Proteomes" id="UP000078046"/>
    </source>
</evidence>
<gene>
    <name evidence="1" type="ORF">A3Q56_01826</name>
</gene>
<dbReference type="Proteomes" id="UP000078046">
    <property type="component" value="Unassembled WGS sequence"/>
</dbReference>
<evidence type="ECO:0000313" key="1">
    <source>
        <dbReference type="EMBL" id="OAF70394.1"/>
    </source>
</evidence>
<proteinExistence type="predicted"/>
<keyword evidence="2" id="KW-1185">Reference proteome</keyword>
<dbReference type="AlphaFoldDB" id="A0A177BAD0"/>
<protein>
    <submittedName>
        <fullName evidence="1">Uncharacterized protein</fullName>
    </submittedName>
</protein>